<organism evidence="11 12">
    <name type="scientific">Turicimonas muris</name>
    <dbReference type="NCBI Taxonomy" id="1796652"/>
    <lineage>
        <taxon>Bacteria</taxon>
        <taxon>Pseudomonadati</taxon>
        <taxon>Pseudomonadota</taxon>
        <taxon>Betaproteobacteria</taxon>
        <taxon>Burkholderiales</taxon>
        <taxon>Sutterellaceae</taxon>
        <taxon>Turicimonas</taxon>
    </lineage>
</organism>
<evidence type="ECO:0000259" key="8">
    <source>
        <dbReference type="Pfam" id="PF01385"/>
    </source>
</evidence>
<dbReference type="NCBIfam" id="TIGR01766">
    <property type="entry name" value="IS200/IS605 family accessory protein TnpB-like domain"/>
    <property type="match status" value="1"/>
</dbReference>
<name>A0A227KAI4_9BURK</name>
<dbReference type="InterPro" id="IPR001959">
    <property type="entry name" value="Transposase"/>
</dbReference>
<feature type="domain" description="Probable transposase IS891/IS1136/IS1341" evidence="8">
    <location>
        <begin position="175"/>
        <end position="279"/>
    </location>
</feature>
<dbReference type="InterPro" id="IPR021027">
    <property type="entry name" value="Transposase_put_HTH"/>
</dbReference>
<dbReference type="PANTHER" id="PTHR30405:SF25">
    <property type="entry name" value="RNA-GUIDED DNA ENDONUCLEASE INSQ-RELATED"/>
    <property type="match status" value="1"/>
</dbReference>
<keyword evidence="12" id="KW-1185">Reference proteome</keyword>
<evidence type="ECO:0000256" key="2">
    <source>
        <dbReference type="ARBA" id="ARBA00011044"/>
    </source>
</evidence>
<dbReference type="PANTHER" id="PTHR30405">
    <property type="entry name" value="TRANSPOSASE"/>
    <property type="match status" value="1"/>
</dbReference>
<gene>
    <name evidence="11" type="ORF">ADH67_12145</name>
</gene>
<protein>
    <submittedName>
        <fullName evidence="11">Transposase</fullName>
    </submittedName>
</protein>
<dbReference type="NCBIfam" id="NF040570">
    <property type="entry name" value="guided_TnpB"/>
    <property type="match status" value="1"/>
</dbReference>
<evidence type="ECO:0000256" key="7">
    <source>
        <dbReference type="ARBA" id="ARBA00023172"/>
    </source>
</evidence>
<evidence type="ECO:0000313" key="11">
    <source>
        <dbReference type="EMBL" id="OXE44473.1"/>
    </source>
</evidence>
<evidence type="ECO:0000259" key="9">
    <source>
        <dbReference type="Pfam" id="PF07282"/>
    </source>
</evidence>
<sequence>MLQATKVRLYPTNEQKEFLSGQFGAVRFCFNRSVALKKRFYEKKGISLSIIKELKPLLSIAKKSRKYAWLAQYDSISLQEAVRHADKAFKNFFAKRAKYPKFKSKNGKQSSYHCTSVSVGGNWIKVPKCNPIKAVIHRLILGVVRSITVTKDRVGDYYASVLCETGEKEPEPIKVLKESAIKGIDAGIKVFLTDSDNQEIENPKGLTRHLKALRKLSKAVSRKQKGSHRRKKAVAKLSKFHRKVSRKREDFQHKVSKRMVDESQAVIPESLRIKNMLRNKRISRLIADAAWGNFYIKLAYKCRKAGKLFVPIDTFYPSSKTCPRCLHKFEGLTLARRRWICPHCGQLNQRDYAAALNIKRQGIVQLKAAGHTVLRQ</sequence>
<dbReference type="GO" id="GO:0032196">
    <property type="term" value="P:transposition"/>
    <property type="evidence" value="ECO:0007669"/>
    <property type="project" value="UniProtKB-KW"/>
</dbReference>
<evidence type="ECO:0000259" key="10">
    <source>
        <dbReference type="Pfam" id="PF12323"/>
    </source>
</evidence>
<dbReference type="AlphaFoldDB" id="A0A227KAI4"/>
<dbReference type="Pfam" id="PF07282">
    <property type="entry name" value="Cas12f1-like_TNB"/>
    <property type="match status" value="1"/>
</dbReference>
<evidence type="ECO:0000313" key="12">
    <source>
        <dbReference type="Proteomes" id="UP000214610"/>
    </source>
</evidence>
<feature type="domain" description="Cas12f1-like TNB" evidence="9">
    <location>
        <begin position="291"/>
        <end position="358"/>
    </location>
</feature>
<dbReference type="Proteomes" id="UP000214610">
    <property type="component" value="Unassembled WGS sequence"/>
</dbReference>
<dbReference type="RefSeq" id="WP_066593575.1">
    <property type="nucleotide sequence ID" value="NZ_CAJTBZ010000040.1"/>
</dbReference>
<keyword evidence="5" id="KW-0862">Zinc</keyword>
<dbReference type="InterPro" id="IPR051399">
    <property type="entry name" value="RNA-guided_DNA_endo/Transpos"/>
</dbReference>
<keyword evidence="6" id="KW-0238">DNA-binding</keyword>
<dbReference type="GO" id="GO:0006310">
    <property type="term" value="P:DNA recombination"/>
    <property type="evidence" value="ECO:0007669"/>
    <property type="project" value="UniProtKB-KW"/>
</dbReference>
<keyword evidence="7" id="KW-0233">DNA recombination</keyword>
<dbReference type="EMBL" id="NHMP01000011">
    <property type="protein sequence ID" value="OXE44473.1"/>
    <property type="molecule type" value="Genomic_DNA"/>
</dbReference>
<dbReference type="Pfam" id="PF01385">
    <property type="entry name" value="OrfB_IS605"/>
    <property type="match status" value="1"/>
</dbReference>
<dbReference type="Pfam" id="PF12323">
    <property type="entry name" value="HTH_OrfB_IS605"/>
    <property type="match status" value="1"/>
</dbReference>
<evidence type="ECO:0000256" key="5">
    <source>
        <dbReference type="ARBA" id="ARBA00022833"/>
    </source>
</evidence>
<keyword evidence="4" id="KW-0479">Metal-binding</keyword>
<evidence type="ECO:0000256" key="6">
    <source>
        <dbReference type="ARBA" id="ARBA00023125"/>
    </source>
</evidence>
<evidence type="ECO:0000256" key="3">
    <source>
        <dbReference type="ARBA" id="ARBA00022578"/>
    </source>
</evidence>
<keyword evidence="3" id="KW-0815">Transposition</keyword>
<comment type="caution">
    <text evidence="11">The sequence shown here is derived from an EMBL/GenBank/DDBJ whole genome shotgun (WGS) entry which is preliminary data.</text>
</comment>
<comment type="similarity">
    <text evidence="2">In the N-terminal section; belongs to the transposase 2 family.</text>
</comment>
<reference evidence="12" key="1">
    <citation type="submission" date="2017-05" db="EMBL/GenBank/DDBJ databases">
        <title>Improved OligoMM genomes.</title>
        <authorList>
            <person name="Garzetti D."/>
        </authorList>
    </citation>
    <scope>NUCLEOTIDE SEQUENCE [LARGE SCALE GENOMIC DNA]</scope>
    <source>
        <strain evidence="12">YL45</strain>
    </source>
</reference>
<comment type="similarity">
    <text evidence="1">In the C-terminal section; belongs to the transposase 35 family.</text>
</comment>
<evidence type="ECO:0000256" key="4">
    <source>
        <dbReference type="ARBA" id="ARBA00022723"/>
    </source>
</evidence>
<feature type="domain" description="Transposase putative helix-turn-helix" evidence="10">
    <location>
        <begin position="1"/>
        <end position="44"/>
    </location>
</feature>
<dbReference type="GeneID" id="78361796"/>
<evidence type="ECO:0000256" key="1">
    <source>
        <dbReference type="ARBA" id="ARBA00008761"/>
    </source>
</evidence>
<accession>A0A227KAI4</accession>
<dbReference type="GO" id="GO:0003677">
    <property type="term" value="F:DNA binding"/>
    <property type="evidence" value="ECO:0007669"/>
    <property type="project" value="UniProtKB-KW"/>
</dbReference>
<dbReference type="InterPro" id="IPR010095">
    <property type="entry name" value="Cas12f1-like_TNB"/>
</dbReference>
<proteinExistence type="inferred from homology"/>
<dbReference type="GO" id="GO:0046872">
    <property type="term" value="F:metal ion binding"/>
    <property type="evidence" value="ECO:0007669"/>
    <property type="project" value="UniProtKB-KW"/>
</dbReference>